<dbReference type="InterPro" id="IPR051781">
    <property type="entry name" value="Metallo-dep_Hydrolase"/>
</dbReference>
<dbReference type="InterPro" id="IPR032466">
    <property type="entry name" value="Metal_Hydrolase"/>
</dbReference>
<keyword evidence="3" id="KW-1185">Reference proteome</keyword>
<evidence type="ECO:0000313" key="2">
    <source>
        <dbReference type="EMBL" id="MBM7800358.1"/>
    </source>
</evidence>
<comment type="caution">
    <text evidence="2">The sequence shown here is derived from an EMBL/GenBank/DDBJ whole genome shotgun (WGS) entry which is preliminary data.</text>
</comment>
<dbReference type="Gene3D" id="2.30.40.10">
    <property type="entry name" value="Urease, subunit C, domain 1"/>
    <property type="match status" value="1"/>
</dbReference>
<evidence type="ECO:0000313" key="3">
    <source>
        <dbReference type="Proteomes" id="UP000704762"/>
    </source>
</evidence>
<dbReference type="InterPro" id="IPR011059">
    <property type="entry name" value="Metal-dep_hydrolase_composite"/>
</dbReference>
<dbReference type="SUPFAM" id="SSF51338">
    <property type="entry name" value="Composite domain of metallo-dependent hydrolases"/>
    <property type="match status" value="1"/>
</dbReference>
<dbReference type="Gene3D" id="3.20.20.140">
    <property type="entry name" value="Metal-dependent hydrolases"/>
    <property type="match status" value="1"/>
</dbReference>
<evidence type="ECO:0000259" key="1">
    <source>
        <dbReference type="Pfam" id="PF01979"/>
    </source>
</evidence>
<organism evidence="2 3">
    <name type="scientific">Microlunatus panaciterrae</name>
    <dbReference type="NCBI Taxonomy" id="400768"/>
    <lineage>
        <taxon>Bacteria</taxon>
        <taxon>Bacillati</taxon>
        <taxon>Actinomycetota</taxon>
        <taxon>Actinomycetes</taxon>
        <taxon>Propionibacteriales</taxon>
        <taxon>Propionibacteriaceae</taxon>
        <taxon>Microlunatus</taxon>
    </lineage>
</organism>
<dbReference type="RefSeq" id="WP_204919672.1">
    <property type="nucleotide sequence ID" value="NZ_BAAAQP010000003.1"/>
</dbReference>
<dbReference type="EMBL" id="JAFBCF010000001">
    <property type="protein sequence ID" value="MBM7800358.1"/>
    <property type="molecule type" value="Genomic_DNA"/>
</dbReference>
<dbReference type="SUPFAM" id="SSF51556">
    <property type="entry name" value="Metallo-dependent hydrolases"/>
    <property type="match status" value="1"/>
</dbReference>
<sequence length="360" mass="38999">MPHHRRLHLRGVVLPDGDQRDLWVVEGVVRTEPVRDADTVATGVWLMPGLVDAHCHVGLDADGAVPDETAERQALADRDAGALLLRDAGSPADTRWIDGREDLPRIIRAGRHIARPRRYTRNYADEVEPDELGATVERQARAGDGWVKLVGDWIDRDVGDLAPLWPQRALMAAVDRAHQLGVRVTAHMFGEEGLTELLAAGVDGIEHGTGLTADHLATMAERQVALVPTLVQLDNFEAFAAAGEAKFPSYAAHMRSLYASRLQVFADAVEAGVPIYAGTDAGGVLPHGLIGQEVQALGQFCSTEYALGAASWRARRWLGRPDALTDGAPADLVVFDADPRTELGVLRHPRLVILRGRLVG</sequence>
<dbReference type="InterPro" id="IPR006680">
    <property type="entry name" value="Amidohydro-rel"/>
</dbReference>
<name>A0ABS2RNX0_9ACTN</name>
<dbReference type="Pfam" id="PF01979">
    <property type="entry name" value="Amidohydro_1"/>
    <property type="match status" value="1"/>
</dbReference>
<proteinExistence type="predicted"/>
<accession>A0ABS2RNX0</accession>
<gene>
    <name evidence="2" type="ORF">JOE57_003279</name>
</gene>
<dbReference type="Proteomes" id="UP000704762">
    <property type="component" value="Unassembled WGS sequence"/>
</dbReference>
<dbReference type="PANTHER" id="PTHR43135:SF4">
    <property type="entry name" value="AMIDOHYDROLASE-RELATED DOMAIN-CONTAINING PROTEIN"/>
    <property type="match status" value="1"/>
</dbReference>
<protein>
    <submittedName>
        <fullName evidence="2">Imidazolonepropionase-like amidohydrolase</fullName>
    </submittedName>
</protein>
<dbReference type="PANTHER" id="PTHR43135">
    <property type="entry name" value="ALPHA-D-RIBOSE 1-METHYLPHOSPHONATE 5-TRIPHOSPHATE DIPHOSPHATASE"/>
    <property type="match status" value="1"/>
</dbReference>
<feature type="domain" description="Amidohydrolase-related" evidence="1">
    <location>
        <begin position="46"/>
        <end position="359"/>
    </location>
</feature>
<reference evidence="2 3" key="1">
    <citation type="submission" date="2021-01" db="EMBL/GenBank/DDBJ databases">
        <title>Sequencing the genomes of 1000 actinobacteria strains.</title>
        <authorList>
            <person name="Klenk H.-P."/>
        </authorList>
    </citation>
    <scope>NUCLEOTIDE SEQUENCE [LARGE SCALE GENOMIC DNA]</scope>
    <source>
        <strain evidence="2 3">DSM 18662</strain>
    </source>
</reference>